<organism evidence="5 6">
    <name type="scientific">Schinkia azotoformans MEV2011</name>
    <dbReference type="NCBI Taxonomy" id="1348973"/>
    <lineage>
        <taxon>Bacteria</taxon>
        <taxon>Bacillati</taxon>
        <taxon>Bacillota</taxon>
        <taxon>Bacilli</taxon>
        <taxon>Bacillales</taxon>
        <taxon>Bacillaceae</taxon>
        <taxon>Calidifontibacillus/Schinkia group</taxon>
        <taxon>Schinkia</taxon>
    </lineage>
</organism>
<dbReference type="GO" id="GO:0005509">
    <property type="term" value="F:calcium ion binding"/>
    <property type="evidence" value="ECO:0007669"/>
    <property type="project" value="InterPro"/>
</dbReference>
<dbReference type="SUPFAM" id="SSF51120">
    <property type="entry name" value="beta-Roll"/>
    <property type="match status" value="3"/>
</dbReference>
<dbReference type="PANTHER" id="PTHR38340">
    <property type="entry name" value="S-LAYER PROTEIN"/>
    <property type="match status" value="1"/>
</dbReference>
<dbReference type="PROSITE" id="PS00330">
    <property type="entry name" value="HEMOLYSIN_CALCIUM"/>
    <property type="match status" value="3"/>
</dbReference>
<dbReference type="InterPro" id="IPR011049">
    <property type="entry name" value="Serralysin-like_metalloprot_C"/>
</dbReference>
<sequence length="670" mass="73121">MKRNGDHLELSIEGTQDKLTIQNYFYRDYYLIEKIEFADGTIWDTAFIKAEAIKATEENDVIYGYNDRNDQLSGLGGNDTLYGVNGDDELDGGANDDQLYGGNGSDILWGGSGQDTLYGEYGNDVLRGGEGNDSLYGGNDNDELDGGAGNDYLEGSSGNDVYLFGRGSGQDTIHDYDSTAGNTDIIRIVEGTIPSDVVVRRKGDHLELSIEGTQDKLTIQNYFYRDYYLIEKIEFADGTIWDTAFIKAEAIKATEENDVIYGYNDRNDQLSGLGGNDTLYGVNGDDELDGGANDDQLYGGNGSDILWGGSGQDTLYGEYGNDVLRGGEGNDSLYGGNDNDELDGGAGNDYLEGSSGNDVYLFGRDSGQDTIYDYDSTAGNTDIIRIAEGTTSSNVVVKRKGDHLELSIEGTLDKLTIQNYFYHDYYKIEKIEFADGTVWDTAFIKAEAIKATEENDLIRGYDGVRNNLYGLGGNDILYGANGEDRLDGGAGDDKVYGGNGADIVLGGSGQDTIYGEDGNDLLDGGQNNDYLSGGYGNDIYVLGKNFGQDTIYDYDYNDTRYGSVDTLQFDVSALDLIFTRENSDLKIIVQGTENNVNVQSWFSSSAYQTEVLKTADGNLLFNTQVEQLIQAMASFTETAGMSWNQALQEKPAEVSQLLAQYWKPQNEIAG</sequence>
<dbReference type="InterPro" id="IPR001343">
    <property type="entry name" value="Hemolysn_Ca-bd"/>
</dbReference>
<dbReference type="PANTHER" id="PTHR38340:SF1">
    <property type="entry name" value="S-LAYER PROTEIN"/>
    <property type="match status" value="1"/>
</dbReference>
<protein>
    <submittedName>
        <fullName evidence="5">Ca2+-binding protein, RTX toxin</fullName>
    </submittedName>
</protein>
<dbReference type="InterPro" id="IPR050557">
    <property type="entry name" value="RTX_toxin/Mannuronan_C5-epim"/>
</dbReference>
<dbReference type="PRINTS" id="PR00313">
    <property type="entry name" value="CABNDNGRPT"/>
</dbReference>
<gene>
    <name evidence="5" type="ORF">M670_03205</name>
</gene>
<reference evidence="5 6" key="1">
    <citation type="submission" date="2014-04" db="EMBL/GenBank/DDBJ databases">
        <title>Draft genome sequence of Bacillus azotoformans MEV2011, a (co-) denitrifying strain unable to grow in the presence of oxygen.</title>
        <authorList>
            <person name="Nielsen M."/>
            <person name="Schreiber L."/>
            <person name="Finster K."/>
            <person name="Schramm A."/>
        </authorList>
    </citation>
    <scope>NUCLEOTIDE SEQUENCE [LARGE SCALE GENOMIC DNA]</scope>
    <source>
        <strain evidence="5 6">MEV2011</strain>
    </source>
</reference>
<keyword evidence="2" id="KW-0964">Secreted</keyword>
<feature type="region of interest" description="Disordered" evidence="3">
    <location>
        <begin position="129"/>
        <end position="149"/>
    </location>
</feature>
<dbReference type="PATRIC" id="fig|1348973.3.peg.3084"/>
<dbReference type="Pfam" id="PF06594">
    <property type="entry name" value="HCBP_related"/>
    <property type="match status" value="3"/>
</dbReference>
<evidence type="ECO:0000313" key="6">
    <source>
        <dbReference type="Proteomes" id="UP000027936"/>
    </source>
</evidence>
<feature type="region of interest" description="Disordered" evidence="3">
    <location>
        <begin position="327"/>
        <end position="349"/>
    </location>
</feature>
<comment type="subcellular location">
    <subcellularLocation>
        <location evidence="1">Secreted</location>
    </subcellularLocation>
</comment>
<evidence type="ECO:0000256" key="2">
    <source>
        <dbReference type="ARBA" id="ARBA00022525"/>
    </source>
</evidence>
<dbReference type="Pfam" id="PF00353">
    <property type="entry name" value="HemolysinCabind"/>
    <property type="match status" value="8"/>
</dbReference>
<feature type="domain" description="Haemolysin-type calcium binding-related" evidence="4">
    <location>
        <begin position="403"/>
        <end position="442"/>
    </location>
</feature>
<dbReference type="GO" id="GO:0005576">
    <property type="term" value="C:extracellular region"/>
    <property type="evidence" value="ECO:0007669"/>
    <property type="project" value="UniProtKB-SubCell"/>
</dbReference>
<dbReference type="EMBL" id="JJRY01000013">
    <property type="protein sequence ID" value="KEF37623.1"/>
    <property type="molecule type" value="Genomic_DNA"/>
</dbReference>
<feature type="domain" description="Haemolysin-type calcium binding-related" evidence="4">
    <location>
        <begin position="7"/>
        <end position="46"/>
    </location>
</feature>
<evidence type="ECO:0000256" key="3">
    <source>
        <dbReference type="SAM" id="MobiDB-lite"/>
    </source>
</evidence>
<evidence type="ECO:0000256" key="1">
    <source>
        <dbReference type="ARBA" id="ARBA00004613"/>
    </source>
</evidence>
<accession>A0A072NL58</accession>
<dbReference type="Proteomes" id="UP000027936">
    <property type="component" value="Unassembled WGS sequence"/>
</dbReference>
<dbReference type="InterPro" id="IPR010566">
    <property type="entry name" value="Haemolys_ca-bd"/>
</dbReference>
<proteinExistence type="predicted"/>
<feature type="domain" description="Haemolysin-type calcium binding-related" evidence="4">
    <location>
        <begin position="205"/>
        <end position="244"/>
    </location>
</feature>
<name>A0A072NL58_SCHAZ</name>
<evidence type="ECO:0000313" key="5">
    <source>
        <dbReference type="EMBL" id="KEF37623.1"/>
    </source>
</evidence>
<evidence type="ECO:0000259" key="4">
    <source>
        <dbReference type="Pfam" id="PF06594"/>
    </source>
</evidence>
<dbReference type="InterPro" id="IPR018511">
    <property type="entry name" value="Hemolysin-typ_Ca-bd_CS"/>
</dbReference>
<comment type="caution">
    <text evidence="5">The sequence shown here is derived from an EMBL/GenBank/DDBJ whole genome shotgun (WGS) entry which is preliminary data.</text>
</comment>
<dbReference type="Gene3D" id="2.150.10.10">
    <property type="entry name" value="Serralysin-like metalloprotease, C-terminal"/>
    <property type="match status" value="6"/>
</dbReference>
<dbReference type="AlphaFoldDB" id="A0A072NL58"/>